<comment type="caution">
    <text evidence="2">The sequence shown here is derived from an EMBL/GenBank/DDBJ whole genome shotgun (WGS) entry which is preliminary data.</text>
</comment>
<evidence type="ECO:0000313" key="2">
    <source>
        <dbReference type="EMBL" id="KQK24684.1"/>
    </source>
</evidence>
<evidence type="ECO:0000313" key="3">
    <source>
        <dbReference type="Proteomes" id="UP000051682"/>
    </source>
</evidence>
<organism evidence="2 3">
    <name type="scientific">Chryseobacterium aquaticum</name>
    <dbReference type="NCBI Taxonomy" id="452084"/>
    <lineage>
        <taxon>Bacteria</taxon>
        <taxon>Pseudomonadati</taxon>
        <taxon>Bacteroidota</taxon>
        <taxon>Flavobacteriia</taxon>
        <taxon>Flavobacteriales</taxon>
        <taxon>Weeksellaceae</taxon>
        <taxon>Chryseobacterium group</taxon>
        <taxon>Chryseobacterium</taxon>
    </lineage>
</organism>
<dbReference type="EMBL" id="LLYZ01000020">
    <property type="protein sequence ID" value="KQK24684.1"/>
    <property type="molecule type" value="Genomic_DNA"/>
</dbReference>
<feature type="compositionally biased region" description="Low complexity" evidence="1">
    <location>
        <begin position="25"/>
        <end position="57"/>
    </location>
</feature>
<accession>A0A0Q3KKG9</accession>
<evidence type="ECO:0008006" key="4">
    <source>
        <dbReference type="Google" id="ProtNLM"/>
    </source>
</evidence>
<sequence length="69" mass="7301">MKKLVLIILGVGFFAVSCSTKEKQMSSSETDSTMTDTTMQTSPAVSDTMSTTMPMDSMKVDSTAAPAGR</sequence>
<dbReference type="Proteomes" id="UP000051682">
    <property type="component" value="Unassembled WGS sequence"/>
</dbReference>
<reference evidence="2 3" key="1">
    <citation type="submission" date="2015-10" db="EMBL/GenBank/DDBJ databases">
        <title>Chryseobacterium aquaticum genome.</title>
        <authorList>
            <person name="Newman J.D."/>
            <person name="Ferguson M.B."/>
            <person name="Miller J.R."/>
        </authorList>
    </citation>
    <scope>NUCLEOTIDE SEQUENCE [LARGE SCALE GENOMIC DNA]</scope>
    <source>
        <strain evidence="2 3">KCTC 12483</strain>
    </source>
</reference>
<gene>
    <name evidence="2" type="ORF">AR438_16000</name>
</gene>
<dbReference type="AlphaFoldDB" id="A0A0Q3KKG9"/>
<proteinExistence type="predicted"/>
<dbReference type="RefSeq" id="WP_056017216.1">
    <property type="nucleotide sequence ID" value="NZ_JAZDST010000051.1"/>
</dbReference>
<protein>
    <recommendedName>
        <fullName evidence="4">Cytochrome C551</fullName>
    </recommendedName>
</protein>
<evidence type="ECO:0000256" key="1">
    <source>
        <dbReference type="SAM" id="MobiDB-lite"/>
    </source>
</evidence>
<name>A0A0Q3KKG9_9FLAO</name>
<feature type="region of interest" description="Disordered" evidence="1">
    <location>
        <begin position="22"/>
        <end position="69"/>
    </location>
</feature>
<dbReference type="PROSITE" id="PS51257">
    <property type="entry name" value="PROKAR_LIPOPROTEIN"/>
    <property type="match status" value="1"/>
</dbReference>
<keyword evidence="3" id="KW-1185">Reference proteome</keyword>